<comment type="caution">
    <text evidence="1">Lacks conserved residue(s) required for the propagation of feature annotation.</text>
</comment>
<protein>
    <submittedName>
        <fullName evidence="3">DNA-binding NarL/FixJ family response regulator</fullName>
    </submittedName>
</protein>
<dbReference type="PROSITE" id="PS50110">
    <property type="entry name" value="RESPONSE_REGULATORY"/>
    <property type="match status" value="1"/>
</dbReference>
<name>A0ABS4ZSK5_9MYCO</name>
<dbReference type="Proteomes" id="UP000694460">
    <property type="component" value="Unassembled WGS sequence"/>
</dbReference>
<evidence type="ECO:0000313" key="4">
    <source>
        <dbReference type="Proteomes" id="UP000694460"/>
    </source>
</evidence>
<reference evidence="3 4" key="1">
    <citation type="submission" date="2021-03" db="EMBL/GenBank/DDBJ databases">
        <title>Sequencing the genomes of 1000 actinobacteria strains.</title>
        <authorList>
            <person name="Klenk H.-P."/>
        </authorList>
    </citation>
    <scope>NUCLEOTIDE SEQUENCE [LARGE SCALE GENOMIC DNA]</scope>
    <source>
        <strain evidence="3 4">DSM 46713</strain>
    </source>
</reference>
<dbReference type="Gene3D" id="3.40.50.2300">
    <property type="match status" value="1"/>
</dbReference>
<dbReference type="InterPro" id="IPR011006">
    <property type="entry name" value="CheY-like_superfamily"/>
</dbReference>
<evidence type="ECO:0000313" key="3">
    <source>
        <dbReference type="EMBL" id="MBP2452395.1"/>
    </source>
</evidence>
<keyword evidence="3" id="KW-0238">DNA-binding</keyword>
<dbReference type="EMBL" id="JAGIOP010000002">
    <property type="protein sequence ID" value="MBP2452395.1"/>
    <property type="molecule type" value="Genomic_DNA"/>
</dbReference>
<feature type="domain" description="Response regulatory" evidence="2">
    <location>
        <begin position="1"/>
        <end position="103"/>
    </location>
</feature>
<sequence>MWSEILRGSGMRLLGETADGVAALELIRARRPQVALVGEQLPGLRGAAIATAVHDEGLPTRVLVVSANPRRPLTDGVVDDGVAQWLSTQASRAEIVEAVSLCAEGSSAWTRHHRPT</sequence>
<comment type="caution">
    <text evidence="3">The sequence shown here is derived from an EMBL/GenBank/DDBJ whole genome shotgun (WGS) entry which is preliminary data.</text>
</comment>
<dbReference type="GO" id="GO:0003677">
    <property type="term" value="F:DNA binding"/>
    <property type="evidence" value="ECO:0007669"/>
    <property type="project" value="UniProtKB-KW"/>
</dbReference>
<accession>A0ABS4ZSK5</accession>
<gene>
    <name evidence="3" type="ORF">JOF57_002308</name>
</gene>
<proteinExistence type="predicted"/>
<evidence type="ECO:0000259" key="2">
    <source>
        <dbReference type="PROSITE" id="PS50110"/>
    </source>
</evidence>
<dbReference type="InterPro" id="IPR001789">
    <property type="entry name" value="Sig_transdc_resp-reg_receiver"/>
</dbReference>
<organism evidence="3 4">
    <name type="scientific">Mycolicibacterium lutetiense</name>
    <dbReference type="NCBI Taxonomy" id="1641992"/>
    <lineage>
        <taxon>Bacteria</taxon>
        <taxon>Bacillati</taxon>
        <taxon>Actinomycetota</taxon>
        <taxon>Actinomycetes</taxon>
        <taxon>Mycobacteriales</taxon>
        <taxon>Mycobacteriaceae</taxon>
        <taxon>Mycolicibacterium</taxon>
    </lineage>
</organism>
<evidence type="ECO:0000256" key="1">
    <source>
        <dbReference type="PROSITE-ProRule" id="PRU00169"/>
    </source>
</evidence>
<dbReference type="SUPFAM" id="SSF52172">
    <property type="entry name" value="CheY-like"/>
    <property type="match status" value="1"/>
</dbReference>
<keyword evidence="4" id="KW-1185">Reference proteome</keyword>
<dbReference type="Pfam" id="PF00072">
    <property type="entry name" value="Response_reg"/>
    <property type="match status" value="1"/>
</dbReference>